<feature type="region of interest" description="Disordered" evidence="1">
    <location>
        <begin position="157"/>
        <end position="197"/>
    </location>
</feature>
<dbReference type="RefSeq" id="WP_309541397.1">
    <property type="nucleotide sequence ID" value="NZ_CP133659.1"/>
</dbReference>
<evidence type="ECO:0000313" key="2">
    <source>
        <dbReference type="EMBL" id="WMW65387.1"/>
    </source>
</evidence>
<keyword evidence="3" id="KW-1185">Reference proteome</keyword>
<name>A0ABY9R1A5_9BACT</name>
<proteinExistence type="predicted"/>
<evidence type="ECO:0000256" key="1">
    <source>
        <dbReference type="SAM" id="MobiDB-lite"/>
    </source>
</evidence>
<sequence>MACIAAVGLLVCRSCGQAADARLLHDAALKGLGGTSAGGAPSALTDAAVAIAALRDEALRNAAAGQAILETLDGQDAQPPQNASLSANSTDSAVPYLLLDTKGMVTCASPTLLALLDADPTPPVLPATLEAVGLRPAPADSTAAELLRNLREGRAATGELAIPRPAGYRTTARPPAHPAWSTSRCPPGPSPTRRAAPTAASYCCAT</sequence>
<protein>
    <recommendedName>
        <fullName evidence="4">PAS fold-4 domain-containing protein</fullName>
    </recommendedName>
</protein>
<reference evidence="2" key="1">
    <citation type="submission" date="2023-09" db="EMBL/GenBank/DDBJ databases">
        <authorList>
            <consortium name="CW5 consortium"/>
            <person name="Lu C.-W."/>
        </authorList>
    </citation>
    <scope>NUCLEOTIDE SEQUENCE</scope>
    <source>
        <strain evidence="2">KPS</strain>
    </source>
</reference>
<gene>
    <name evidence="2" type="ORF">KPS_003513</name>
</gene>
<evidence type="ECO:0008006" key="4">
    <source>
        <dbReference type="Google" id="ProtNLM"/>
    </source>
</evidence>
<organism evidence="2 3">
    <name type="scientific">Nitratidesulfovibrio liaohensis</name>
    <dbReference type="NCBI Taxonomy" id="2604158"/>
    <lineage>
        <taxon>Bacteria</taxon>
        <taxon>Pseudomonadati</taxon>
        <taxon>Thermodesulfobacteriota</taxon>
        <taxon>Desulfovibrionia</taxon>
        <taxon>Desulfovibrionales</taxon>
        <taxon>Desulfovibrionaceae</taxon>
        <taxon>Nitratidesulfovibrio</taxon>
    </lineage>
</organism>
<accession>A0ABY9R1A5</accession>
<dbReference type="Proteomes" id="UP001180616">
    <property type="component" value="Chromosome"/>
</dbReference>
<dbReference type="EMBL" id="CP133659">
    <property type="protein sequence ID" value="WMW65387.1"/>
    <property type="molecule type" value="Genomic_DNA"/>
</dbReference>
<evidence type="ECO:0000313" key="3">
    <source>
        <dbReference type="Proteomes" id="UP001180616"/>
    </source>
</evidence>